<gene>
    <name evidence="2" type="ORF">DX914_14595</name>
</gene>
<accession>A0A371K0T2</accession>
<protein>
    <submittedName>
        <fullName evidence="2">AlpA family phage regulatory protein</fullName>
    </submittedName>
</protein>
<organism evidence="2 3">
    <name type="scientific">Lysobacter silvisoli</name>
    <dbReference type="NCBI Taxonomy" id="2293254"/>
    <lineage>
        <taxon>Bacteria</taxon>
        <taxon>Pseudomonadati</taxon>
        <taxon>Pseudomonadota</taxon>
        <taxon>Gammaproteobacteria</taxon>
        <taxon>Lysobacterales</taxon>
        <taxon>Lysobacteraceae</taxon>
        <taxon>Lysobacter</taxon>
    </lineage>
</organism>
<sequence length="142" mass="16380">MLNPTTKQIRRRDHRGASVPALPTLNGSPHDVERGFQFLYSLIEVRVMERLEEIFDRIRRMEAAMSTQLTTSHRAIRLPEVLDMLGISKSTLYGRLDPASRSYDPRMPKPFKLGNSDRSPTVWWNTDIKTFLESCANAHRPN</sequence>
<reference evidence="2 3" key="1">
    <citation type="submission" date="2018-08" db="EMBL/GenBank/DDBJ databases">
        <title>Lysobacter sp. zong2l5, whole genome shotgun sequence.</title>
        <authorList>
            <person name="Zhang X."/>
            <person name="Feng G."/>
            <person name="Zhu H."/>
        </authorList>
    </citation>
    <scope>NUCLEOTIDE SEQUENCE [LARGE SCALE GENOMIC DNA]</scope>
    <source>
        <strain evidence="3">zong2l5</strain>
    </source>
</reference>
<dbReference type="PANTHER" id="PTHR36154:SF1">
    <property type="entry name" value="DNA-BINDING TRANSCRIPTIONAL ACTIVATOR ALPA"/>
    <property type="match status" value="1"/>
</dbReference>
<evidence type="ECO:0000313" key="2">
    <source>
        <dbReference type="EMBL" id="RDZ27452.1"/>
    </source>
</evidence>
<dbReference type="PANTHER" id="PTHR36154">
    <property type="entry name" value="DNA-BINDING TRANSCRIPTIONAL ACTIVATOR ALPA"/>
    <property type="match status" value="1"/>
</dbReference>
<dbReference type="OrthoDB" id="5986966at2"/>
<dbReference type="InterPro" id="IPR010260">
    <property type="entry name" value="AlpA"/>
</dbReference>
<dbReference type="RefSeq" id="WP_115859926.1">
    <property type="nucleotide sequence ID" value="NZ_QTSU01000002.1"/>
</dbReference>
<evidence type="ECO:0000313" key="3">
    <source>
        <dbReference type="Proteomes" id="UP000264492"/>
    </source>
</evidence>
<evidence type="ECO:0000256" key="1">
    <source>
        <dbReference type="SAM" id="MobiDB-lite"/>
    </source>
</evidence>
<dbReference type="Proteomes" id="UP000264492">
    <property type="component" value="Unassembled WGS sequence"/>
</dbReference>
<dbReference type="InterPro" id="IPR052931">
    <property type="entry name" value="Prophage_regulatory_activator"/>
</dbReference>
<dbReference type="EMBL" id="QTSU01000002">
    <property type="protein sequence ID" value="RDZ27452.1"/>
    <property type="molecule type" value="Genomic_DNA"/>
</dbReference>
<feature type="region of interest" description="Disordered" evidence="1">
    <location>
        <begin position="1"/>
        <end position="26"/>
    </location>
</feature>
<dbReference type="AlphaFoldDB" id="A0A371K0T2"/>
<dbReference type="Pfam" id="PF05930">
    <property type="entry name" value="Phage_AlpA"/>
    <property type="match status" value="1"/>
</dbReference>
<keyword evidence="3" id="KW-1185">Reference proteome</keyword>
<name>A0A371K0T2_9GAMM</name>
<proteinExistence type="predicted"/>
<comment type="caution">
    <text evidence="2">The sequence shown here is derived from an EMBL/GenBank/DDBJ whole genome shotgun (WGS) entry which is preliminary data.</text>
</comment>